<proteinExistence type="predicted"/>
<dbReference type="InterPro" id="IPR036397">
    <property type="entry name" value="RNaseH_sf"/>
</dbReference>
<evidence type="ECO:0000259" key="3">
    <source>
        <dbReference type="PROSITE" id="PS50158"/>
    </source>
</evidence>
<dbReference type="GO" id="GO:0008270">
    <property type="term" value="F:zinc ion binding"/>
    <property type="evidence" value="ECO:0007669"/>
    <property type="project" value="UniProtKB-KW"/>
</dbReference>
<keyword evidence="1" id="KW-0862">Zinc</keyword>
<dbReference type="PROSITE" id="PS50158">
    <property type="entry name" value="ZF_CCHC"/>
    <property type="match status" value="1"/>
</dbReference>
<feature type="region of interest" description="Disordered" evidence="2">
    <location>
        <begin position="156"/>
        <end position="184"/>
    </location>
</feature>
<dbReference type="SUPFAM" id="SSF53098">
    <property type="entry name" value="Ribonuclease H-like"/>
    <property type="match status" value="1"/>
</dbReference>
<gene>
    <name evidence="4" type="ORF">FSB_LOCUS51846</name>
</gene>
<keyword evidence="1" id="KW-0479">Metal-binding</keyword>
<feature type="domain" description="CCHC-type" evidence="3">
    <location>
        <begin position="191"/>
        <end position="205"/>
    </location>
</feature>
<dbReference type="InterPro" id="IPR012337">
    <property type="entry name" value="RNaseH-like_sf"/>
</dbReference>
<evidence type="ECO:0000256" key="1">
    <source>
        <dbReference type="PROSITE-ProRule" id="PRU00047"/>
    </source>
</evidence>
<dbReference type="InterPro" id="IPR054722">
    <property type="entry name" value="PolX-like_BBD"/>
</dbReference>
<dbReference type="InterPro" id="IPR036875">
    <property type="entry name" value="Znf_CCHC_sf"/>
</dbReference>
<reference evidence="4" key="1">
    <citation type="submission" date="2018-02" db="EMBL/GenBank/DDBJ databases">
        <authorList>
            <person name="Cohen D.B."/>
            <person name="Kent A.D."/>
        </authorList>
    </citation>
    <scope>NUCLEOTIDE SEQUENCE</scope>
</reference>
<dbReference type="InterPro" id="IPR001878">
    <property type="entry name" value="Znf_CCHC"/>
</dbReference>
<feature type="compositionally biased region" description="Low complexity" evidence="2">
    <location>
        <begin position="161"/>
        <end position="176"/>
    </location>
</feature>
<name>A0A2N9II69_FAGSY</name>
<accession>A0A2N9II69</accession>
<dbReference type="PANTHER" id="PTHR47592">
    <property type="entry name" value="PBF68 PROTEIN"/>
    <property type="match status" value="1"/>
</dbReference>
<evidence type="ECO:0000256" key="2">
    <source>
        <dbReference type="SAM" id="MobiDB-lite"/>
    </source>
</evidence>
<dbReference type="SUPFAM" id="SSF57756">
    <property type="entry name" value="Retrovirus zinc finger-like domains"/>
    <property type="match status" value="1"/>
</dbReference>
<dbReference type="GO" id="GO:0003676">
    <property type="term" value="F:nucleic acid binding"/>
    <property type="evidence" value="ECO:0007669"/>
    <property type="project" value="InterPro"/>
</dbReference>
<sequence length="440" mass="50088">MRLDLALEVNKSDAITSQSSVGAKAYFNKWAESNKLCMMIMRLSMDKTIKNSIPQCDNAKDYLAAAVSKKFVVFDKAEKSNYMRLLTTTTYDGTTGVREHVMRMTNLAMRLRDMKVDIPDSYLVWRSNCDATGGEMRVSKTESAHMVTHNHSEGERKFYKGNRNNQNGNKGGNFNNSKPQFKHKNEDMKGKCFWCRKKGHVKKDCNRFKNWLEKKGTPLALVYFESNLVDVPLNSWWIDTGASIHVTNSLQGFKSKRRPNDGEVAVYMGNGEKALVEFIGVVNLPLASGGALVLDDVVYVPSLRRSLISVSKLDSSGFVFHFDFQTCVDCVKGKITRARKKGATRNKGLLEIIHTDICGPFTSAILGGYKYFITFIDHFSHYGYILLIQEKSEALDMFKIYKAEIELKREKIVRSGWVGEFYDRYGFKGNIVDHCIYRED</sequence>
<dbReference type="EMBL" id="OIVN01005779">
    <property type="protein sequence ID" value="SPD23964.1"/>
    <property type="molecule type" value="Genomic_DNA"/>
</dbReference>
<dbReference type="Pfam" id="PF22936">
    <property type="entry name" value="Pol_BBD"/>
    <property type="match status" value="1"/>
</dbReference>
<organism evidence="4">
    <name type="scientific">Fagus sylvatica</name>
    <name type="common">Beechnut</name>
    <dbReference type="NCBI Taxonomy" id="28930"/>
    <lineage>
        <taxon>Eukaryota</taxon>
        <taxon>Viridiplantae</taxon>
        <taxon>Streptophyta</taxon>
        <taxon>Embryophyta</taxon>
        <taxon>Tracheophyta</taxon>
        <taxon>Spermatophyta</taxon>
        <taxon>Magnoliopsida</taxon>
        <taxon>eudicotyledons</taxon>
        <taxon>Gunneridae</taxon>
        <taxon>Pentapetalae</taxon>
        <taxon>rosids</taxon>
        <taxon>fabids</taxon>
        <taxon>Fagales</taxon>
        <taxon>Fagaceae</taxon>
        <taxon>Fagus</taxon>
    </lineage>
</organism>
<dbReference type="Gene3D" id="3.30.420.10">
    <property type="entry name" value="Ribonuclease H-like superfamily/Ribonuclease H"/>
    <property type="match status" value="1"/>
</dbReference>
<evidence type="ECO:0000313" key="4">
    <source>
        <dbReference type="EMBL" id="SPD23964.1"/>
    </source>
</evidence>
<dbReference type="Pfam" id="PF14223">
    <property type="entry name" value="Retrotran_gag_2"/>
    <property type="match status" value="1"/>
</dbReference>
<dbReference type="PANTHER" id="PTHR47592:SF24">
    <property type="entry name" value="BNACNNG30200D PROTEIN"/>
    <property type="match status" value="1"/>
</dbReference>
<protein>
    <recommendedName>
        <fullName evidence="3">CCHC-type domain-containing protein</fullName>
    </recommendedName>
</protein>
<keyword evidence="1" id="KW-0863">Zinc-finger</keyword>
<dbReference type="AlphaFoldDB" id="A0A2N9II69"/>